<keyword evidence="6" id="KW-1185">Reference proteome</keyword>
<dbReference type="SUPFAM" id="SSF46689">
    <property type="entry name" value="Homeodomain-like"/>
    <property type="match status" value="1"/>
</dbReference>
<dbReference type="Pfam" id="PF12833">
    <property type="entry name" value="HTH_18"/>
    <property type="match status" value="1"/>
</dbReference>
<evidence type="ECO:0000313" key="5">
    <source>
        <dbReference type="EMBL" id="MBB6521803.1"/>
    </source>
</evidence>
<keyword evidence="3" id="KW-0804">Transcription</keyword>
<dbReference type="SMART" id="SM00342">
    <property type="entry name" value="HTH_ARAC"/>
    <property type="match status" value="1"/>
</dbReference>
<dbReference type="GO" id="GO:0000976">
    <property type="term" value="F:transcription cis-regulatory region binding"/>
    <property type="evidence" value="ECO:0007669"/>
    <property type="project" value="TreeGrafter"/>
</dbReference>
<dbReference type="FunCoup" id="A0A7X0JT45">
    <property type="interactions" value="43"/>
</dbReference>
<organism evidence="5 6">
    <name type="scientific">Pseudoteredinibacter isoporae</name>
    <dbReference type="NCBI Taxonomy" id="570281"/>
    <lineage>
        <taxon>Bacteria</taxon>
        <taxon>Pseudomonadati</taxon>
        <taxon>Pseudomonadota</taxon>
        <taxon>Gammaproteobacteria</taxon>
        <taxon>Cellvibrionales</taxon>
        <taxon>Cellvibrionaceae</taxon>
        <taxon>Pseudoteredinibacter</taxon>
    </lineage>
</organism>
<evidence type="ECO:0000256" key="3">
    <source>
        <dbReference type="ARBA" id="ARBA00023163"/>
    </source>
</evidence>
<evidence type="ECO:0000313" key="6">
    <source>
        <dbReference type="Proteomes" id="UP000528457"/>
    </source>
</evidence>
<accession>A0A7X0JT45</accession>
<protein>
    <submittedName>
        <fullName evidence="5">AraC-like DNA-binding protein</fullName>
    </submittedName>
</protein>
<dbReference type="RefSeq" id="WP_166844808.1">
    <property type="nucleotide sequence ID" value="NZ_BAABWJ010000013.1"/>
</dbReference>
<dbReference type="EMBL" id="JACHHT010000002">
    <property type="protein sequence ID" value="MBB6521803.1"/>
    <property type="molecule type" value="Genomic_DNA"/>
</dbReference>
<dbReference type="Proteomes" id="UP000528457">
    <property type="component" value="Unassembled WGS sequence"/>
</dbReference>
<proteinExistence type="predicted"/>
<dbReference type="GO" id="GO:0005829">
    <property type="term" value="C:cytosol"/>
    <property type="evidence" value="ECO:0007669"/>
    <property type="project" value="TreeGrafter"/>
</dbReference>
<comment type="caution">
    <text evidence="5">The sequence shown here is derived from an EMBL/GenBank/DDBJ whole genome shotgun (WGS) entry which is preliminary data.</text>
</comment>
<dbReference type="PROSITE" id="PS01124">
    <property type="entry name" value="HTH_ARAC_FAMILY_2"/>
    <property type="match status" value="1"/>
</dbReference>
<dbReference type="InterPro" id="IPR009057">
    <property type="entry name" value="Homeodomain-like_sf"/>
</dbReference>
<feature type="domain" description="HTH araC/xylS-type" evidence="4">
    <location>
        <begin position="247"/>
        <end position="345"/>
    </location>
</feature>
<sequence length="353" mass="39889">MRSPDTTCVPTAYARALLQAAKEKGCDVDRLLSDLSIDRQELDDALYFSAVKYGQLYQQVMIVMQDELFGMISSGKVRLGSFRMLCYAVLSCNTLRQAINRAAEFSEVARGFIVRGSLQEDGDKAQVVMRRINGPEGEGAAELIANSSPDKIRTTMAVWHRFNCWLIGQEIPLSALCFTFNCPEEFQVLAESYPAELYFDQEENLLEFPAEFLDYPLVQNRETLFDFLRSGPYHLVINDSAQRSLKAKVRAILSKDVSDAMPSAEEVASRLNLSVTTLRRKLQAEDTSYQKLKDECRMEAAFHYLSCPDLNNACIAERLGFDESSAFFRAFKKWTGVTPGDYRKQLANHKPAK</sequence>
<evidence type="ECO:0000256" key="1">
    <source>
        <dbReference type="ARBA" id="ARBA00023015"/>
    </source>
</evidence>
<dbReference type="InterPro" id="IPR018060">
    <property type="entry name" value="HTH_AraC"/>
</dbReference>
<dbReference type="GO" id="GO:0003700">
    <property type="term" value="F:DNA-binding transcription factor activity"/>
    <property type="evidence" value="ECO:0007669"/>
    <property type="project" value="InterPro"/>
</dbReference>
<reference evidence="5 6" key="1">
    <citation type="submission" date="2020-08" db="EMBL/GenBank/DDBJ databases">
        <title>Genomic Encyclopedia of Type Strains, Phase IV (KMG-IV): sequencing the most valuable type-strain genomes for metagenomic binning, comparative biology and taxonomic classification.</title>
        <authorList>
            <person name="Goeker M."/>
        </authorList>
    </citation>
    <scope>NUCLEOTIDE SEQUENCE [LARGE SCALE GENOMIC DNA]</scope>
    <source>
        <strain evidence="5 6">DSM 22368</strain>
    </source>
</reference>
<evidence type="ECO:0000256" key="2">
    <source>
        <dbReference type="ARBA" id="ARBA00023125"/>
    </source>
</evidence>
<keyword evidence="2 5" id="KW-0238">DNA-binding</keyword>
<dbReference type="InterPro" id="IPR032687">
    <property type="entry name" value="AraC-type_N"/>
</dbReference>
<dbReference type="InParanoid" id="A0A7X0JT45"/>
<dbReference type="PANTHER" id="PTHR47894">
    <property type="entry name" value="HTH-TYPE TRANSCRIPTIONAL REGULATOR GADX"/>
    <property type="match status" value="1"/>
</dbReference>
<dbReference type="AlphaFoldDB" id="A0A7X0JT45"/>
<dbReference type="Gene3D" id="1.10.10.60">
    <property type="entry name" value="Homeodomain-like"/>
    <property type="match status" value="1"/>
</dbReference>
<dbReference type="Pfam" id="PF12625">
    <property type="entry name" value="Arabinose_bd"/>
    <property type="match status" value="1"/>
</dbReference>
<dbReference type="PANTHER" id="PTHR47894:SF1">
    <property type="entry name" value="HTH-TYPE TRANSCRIPTIONAL REGULATOR VQSM"/>
    <property type="match status" value="1"/>
</dbReference>
<evidence type="ECO:0000259" key="4">
    <source>
        <dbReference type="PROSITE" id="PS01124"/>
    </source>
</evidence>
<keyword evidence="1" id="KW-0805">Transcription regulation</keyword>
<gene>
    <name evidence="5" type="ORF">HNR48_002088</name>
</gene>
<name>A0A7X0JT45_9GAMM</name>